<dbReference type="GO" id="GO:0016832">
    <property type="term" value="F:aldehyde-lyase activity"/>
    <property type="evidence" value="ECO:0007669"/>
    <property type="project" value="TreeGrafter"/>
</dbReference>
<evidence type="ECO:0000313" key="5">
    <source>
        <dbReference type="EMBL" id="RKP59289.1"/>
    </source>
</evidence>
<sequence length="265" mass="27955">MYATKLRDKWREGHPAFGFWAALSSPFAAELMSIAGIDYVCVDQQHGLADQHDALAMFTAVQARGAVPITRVPANQPWMIGKALDAGAQGVVVPLINTREEAEAAVAACRYPPHGTRSFGPVRAAVVGGMKDNVKLAESVLCIVMVETREGLANIDAIASTPGLDGIYVGPADLALGLGLPPDLDKTEPEHVTAVQSILDACKRHGIVAGIQCHSGKSGRAYAARGFGFVTIAKDTAMLQKAARNELQLATVGDDAARDEHVGYT</sequence>
<dbReference type="PANTHER" id="PTHR30502">
    <property type="entry name" value="2-KETO-3-DEOXY-L-RHAMNONATE ALDOLASE"/>
    <property type="match status" value="1"/>
</dbReference>
<reference evidence="5 6" key="1">
    <citation type="submission" date="2018-10" db="EMBL/GenBank/DDBJ databases">
        <title>Robbsia sp. DHC34, isolated from soil.</title>
        <authorList>
            <person name="Gao Z.-H."/>
            <person name="Qiu L.-H."/>
        </authorList>
    </citation>
    <scope>NUCLEOTIDE SEQUENCE [LARGE SCALE GENOMIC DNA]</scope>
    <source>
        <strain evidence="5 6">DHC34</strain>
    </source>
</reference>
<dbReference type="Proteomes" id="UP000270342">
    <property type="component" value="Unassembled WGS sequence"/>
</dbReference>
<dbReference type="InterPro" id="IPR005000">
    <property type="entry name" value="Aldolase/citrate-lyase_domain"/>
</dbReference>
<dbReference type="PANTHER" id="PTHR30502:SF0">
    <property type="entry name" value="PHOSPHOENOLPYRUVATE CARBOXYLASE FAMILY PROTEIN"/>
    <property type="match status" value="1"/>
</dbReference>
<dbReference type="GO" id="GO:0005737">
    <property type="term" value="C:cytoplasm"/>
    <property type="evidence" value="ECO:0007669"/>
    <property type="project" value="TreeGrafter"/>
</dbReference>
<dbReference type="SUPFAM" id="SSF51621">
    <property type="entry name" value="Phosphoenolpyruvate/pyruvate domain"/>
    <property type="match status" value="1"/>
</dbReference>
<gene>
    <name evidence="5" type="ORF">D7S86_05245</name>
</gene>
<keyword evidence="2" id="KW-0479">Metal-binding</keyword>
<name>A0A494Y9I6_9BURK</name>
<evidence type="ECO:0000256" key="3">
    <source>
        <dbReference type="ARBA" id="ARBA00023239"/>
    </source>
</evidence>
<dbReference type="Gene3D" id="3.20.20.60">
    <property type="entry name" value="Phosphoenolpyruvate-binding domains"/>
    <property type="match status" value="1"/>
</dbReference>
<dbReference type="Pfam" id="PF03328">
    <property type="entry name" value="HpcH_HpaI"/>
    <property type="match status" value="1"/>
</dbReference>
<dbReference type="RefSeq" id="WP_121084033.1">
    <property type="nucleotide sequence ID" value="NZ_RBZU01000001.1"/>
</dbReference>
<dbReference type="OrthoDB" id="86160at2"/>
<comment type="caution">
    <text evidence="5">The sequence shown here is derived from an EMBL/GenBank/DDBJ whole genome shotgun (WGS) entry which is preliminary data.</text>
</comment>
<dbReference type="InterPro" id="IPR040442">
    <property type="entry name" value="Pyrv_kinase-like_dom_sf"/>
</dbReference>
<keyword evidence="3" id="KW-0456">Lyase</keyword>
<dbReference type="InterPro" id="IPR015813">
    <property type="entry name" value="Pyrv/PenolPyrv_kinase-like_dom"/>
</dbReference>
<evidence type="ECO:0000313" key="6">
    <source>
        <dbReference type="Proteomes" id="UP000270342"/>
    </source>
</evidence>
<dbReference type="InterPro" id="IPR050251">
    <property type="entry name" value="HpcH-HpaI_aldolase"/>
</dbReference>
<protein>
    <submittedName>
        <fullName evidence="5">2,4-dihydroxyhept-2-ene-1,7-dioic acid aldolase</fullName>
    </submittedName>
</protein>
<proteinExistence type="inferred from homology"/>
<evidence type="ECO:0000256" key="1">
    <source>
        <dbReference type="ARBA" id="ARBA00005568"/>
    </source>
</evidence>
<dbReference type="AlphaFoldDB" id="A0A494Y9I6"/>
<comment type="similarity">
    <text evidence="1">Belongs to the HpcH/HpaI aldolase family.</text>
</comment>
<organism evidence="5 6">
    <name type="scientific">Pararobbsia silviterrae</name>
    <dbReference type="NCBI Taxonomy" id="1792498"/>
    <lineage>
        <taxon>Bacteria</taxon>
        <taxon>Pseudomonadati</taxon>
        <taxon>Pseudomonadota</taxon>
        <taxon>Betaproteobacteria</taxon>
        <taxon>Burkholderiales</taxon>
        <taxon>Burkholderiaceae</taxon>
        <taxon>Pararobbsia</taxon>
    </lineage>
</organism>
<keyword evidence="6" id="KW-1185">Reference proteome</keyword>
<dbReference type="GO" id="GO:0046872">
    <property type="term" value="F:metal ion binding"/>
    <property type="evidence" value="ECO:0007669"/>
    <property type="project" value="UniProtKB-KW"/>
</dbReference>
<evidence type="ECO:0000259" key="4">
    <source>
        <dbReference type="Pfam" id="PF03328"/>
    </source>
</evidence>
<dbReference type="EMBL" id="RBZU01000001">
    <property type="protein sequence ID" value="RKP59289.1"/>
    <property type="molecule type" value="Genomic_DNA"/>
</dbReference>
<feature type="domain" description="HpcH/HpaI aldolase/citrate lyase" evidence="4">
    <location>
        <begin position="17"/>
        <end position="239"/>
    </location>
</feature>
<evidence type="ECO:0000256" key="2">
    <source>
        <dbReference type="ARBA" id="ARBA00022723"/>
    </source>
</evidence>
<accession>A0A494Y9I6</accession>